<organism evidence="1 2">
    <name type="scientific">Duncaniella dubosii</name>
    <dbReference type="NCBI Taxonomy" id="2518971"/>
    <lineage>
        <taxon>Bacteria</taxon>
        <taxon>Pseudomonadati</taxon>
        <taxon>Bacteroidota</taxon>
        <taxon>Bacteroidia</taxon>
        <taxon>Bacteroidales</taxon>
        <taxon>Muribaculaceae</taxon>
        <taxon>Duncaniella</taxon>
    </lineage>
</organism>
<accession>A0A4V1D360</accession>
<dbReference type="RefSeq" id="WP_123613694.1">
    <property type="nucleotide sequence ID" value="NZ_CAXHQF010000010.1"/>
</dbReference>
<dbReference type="EMBL" id="CP039396">
    <property type="protein sequence ID" value="QCD41878.1"/>
    <property type="molecule type" value="Genomic_DNA"/>
</dbReference>
<dbReference type="KEGG" id="ddb:E7747_06005"/>
<name>A0A4V1D360_9BACT</name>
<evidence type="ECO:0000313" key="2">
    <source>
        <dbReference type="Proteomes" id="UP000297149"/>
    </source>
</evidence>
<protein>
    <submittedName>
        <fullName evidence="1">Uncharacterized protein</fullName>
    </submittedName>
</protein>
<sequence length="174" mass="19903">MKSLKYTDDTDRSYGATGMAIGLMIFDGEDMLTSISLDCDPNDMVAMSPDFYFAGNPGVSAKTAWNQMLKNYNIGLGMLMSNFMCRHMVKDRQQLPQELHDFLHDFAREEGHEACSLDDDEIDRLFDKNFSYLNRVFTHRGVQSVAHDFAATLLKRRSLSRLDTLELLEALRML</sequence>
<proteinExistence type="predicted"/>
<dbReference type="Proteomes" id="UP000297149">
    <property type="component" value="Chromosome"/>
</dbReference>
<dbReference type="AlphaFoldDB" id="A0A4V1D360"/>
<keyword evidence="2" id="KW-1185">Reference proteome</keyword>
<evidence type="ECO:0000313" key="1">
    <source>
        <dbReference type="EMBL" id="QCD41878.1"/>
    </source>
</evidence>
<reference evidence="2" key="1">
    <citation type="submission" date="2019-02" db="EMBL/GenBank/DDBJ databases">
        <title>Isolation and identification of novel species under the genus Muribaculum.</title>
        <authorList>
            <person name="Miyake S."/>
            <person name="Ding Y."/>
            <person name="Low A."/>
            <person name="Soh M."/>
            <person name="Seedorf H."/>
        </authorList>
    </citation>
    <scope>NUCLEOTIDE SEQUENCE [LARGE SCALE GENOMIC DNA]</scope>
    <source>
        <strain evidence="2">H5</strain>
    </source>
</reference>
<gene>
    <name evidence="1" type="ORF">E7747_06005</name>
</gene>